<evidence type="ECO:0000313" key="5">
    <source>
        <dbReference type="EMBL" id="SVP93238.1"/>
    </source>
</evidence>
<protein>
    <submittedName>
        <fullName evidence="5">Alba, putative</fullName>
    </submittedName>
</protein>
<organism evidence="5">
    <name type="scientific">Theileria annulata</name>
    <dbReference type="NCBI Taxonomy" id="5874"/>
    <lineage>
        <taxon>Eukaryota</taxon>
        <taxon>Sar</taxon>
        <taxon>Alveolata</taxon>
        <taxon>Apicomplexa</taxon>
        <taxon>Aconoidasida</taxon>
        <taxon>Piroplasmida</taxon>
        <taxon>Theileriidae</taxon>
        <taxon>Theileria</taxon>
    </lineage>
</organism>
<name>A0A3B0NFB1_THEAN</name>
<dbReference type="SUPFAM" id="SSF82704">
    <property type="entry name" value="AlbA-like"/>
    <property type="match status" value="1"/>
</dbReference>
<dbReference type="Gene3D" id="3.30.110.20">
    <property type="entry name" value="Alba-like domain"/>
    <property type="match status" value="1"/>
</dbReference>
<dbReference type="VEuPathDB" id="PiroplasmaDB:TA03185"/>
<dbReference type="Pfam" id="PF01918">
    <property type="entry name" value="Alba"/>
    <property type="match status" value="1"/>
</dbReference>
<feature type="domain" description="DNA/RNA-binding protein Alba-like" evidence="3">
    <location>
        <begin position="19"/>
        <end position="75"/>
    </location>
</feature>
<reference evidence="5" key="1">
    <citation type="submission" date="2018-07" db="EMBL/GenBank/DDBJ databases">
        <authorList>
            <person name="Quirk P.G."/>
            <person name="Krulwich T.A."/>
        </authorList>
    </citation>
    <scope>NUCLEOTIDE SEQUENCE</scope>
    <source>
        <strain evidence="5">Anand</strain>
    </source>
</reference>
<evidence type="ECO:0000256" key="2">
    <source>
        <dbReference type="SAM" id="MobiDB-lite"/>
    </source>
</evidence>
<gene>
    <name evidence="5" type="ORF">TAT_000222600</name>
    <name evidence="4" type="ORF">TAV_000222700</name>
</gene>
<keyword evidence="1" id="KW-0694">RNA-binding</keyword>
<dbReference type="GO" id="GO:0003723">
    <property type="term" value="F:RNA binding"/>
    <property type="evidence" value="ECO:0007669"/>
    <property type="project" value="UniProtKB-KW"/>
</dbReference>
<evidence type="ECO:0000313" key="4">
    <source>
        <dbReference type="EMBL" id="SVP92434.1"/>
    </source>
</evidence>
<accession>A0A3B0NFB1</accession>
<dbReference type="AlphaFoldDB" id="A0A3B0NFB1"/>
<dbReference type="InterPro" id="IPR036882">
    <property type="entry name" value="Alba-like_dom_sf"/>
</dbReference>
<feature type="region of interest" description="Disordered" evidence="2">
    <location>
        <begin position="1"/>
        <end position="20"/>
    </location>
</feature>
<sequence length="120" mass="13249">MTGENGDEANKQKGTRPPNSLIVSLSKNSSFYANIGNKLLNGANDHLSYDEIFVTGLGTAIKVAIETAMLLSNRKVGMLSSFKYRIYFFVGVIKKIETSYYNSDTVKKHIPKINIIVAKS</sequence>
<proteinExistence type="predicted"/>
<dbReference type="EMBL" id="UIVT01000003">
    <property type="protein sequence ID" value="SVP93238.1"/>
    <property type="molecule type" value="Genomic_DNA"/>
</dbReference>
<evidence type="ECO:0000259" key="3">
    <source>
        <dbReference type="Pfam" id="PF01918"/>
    </source>
</evidence>
<evidence type="ECO:0000256" key="1">
    <source>
        <dbReference type="ARBA" id="ARBA00022884"/>
    </source>
</evidence>
<dbReference type="InterPro" id="IPR002775">
    <property type="entry name" value="DNA/RNA-bd_Alba-like"/>
</dbReference>
<dbReference type="EMBL" id="UIVS01000003">
    <property type="protein sequence ID" value="SVP92434.1"/>
    <property type="molecule type" value="Genomic_DNA"/>
</dbReference>